<gene>
    <name evidence="1" type="ORF">H9867_00795</name>
</gene>
<proteinExistence type="predicted"/>
<reference evidence="1" key="1">
    <citation type="journal article" date="2021" name="PeerJ">
        <title>Extensive microbial diversity within the chicken gut microbiome revealed by metagenomics and culture.</title>
        <authorList>
            <person name="Gilroy R."/>
            <person name="Ravi A."/>
            <person name="Getino M."/>
            <person name="Pursley I."/>
            <person name="Horton D.L."/>
            <person name="Alikhan N.F."/>
            <person name="Baker D."/>
            <person name="Gharbi K."/>
            <person name="Hall N."/>
            <person name="Watson M."/>
            <person name="Adriaenssens E.M."/>
            <person name="Foster-Nyarko E."/>
            <person name="Jarju S."/>
            <person name="Secka A."/>
            <person name="Antonio M."/>
            <person name="Oren A."/>
            <person name="Chaudhuri R.R."/>
            <person name="La Ragione R."/>
            <person name="Hildebrand F."/>
            <person name="Pallen M.J."/>
        </authorList>
    </citation>
    <scope>NUCLEOTIDE SEQUENCE</scope>
    <source>
        <strain evidence="1">4376</strain>
    </source>
</reference>
<dbReference type="InterPro" id="IPR025324">
    <property type="entry name" value="DUF4230"/>
</dbReference>
<dbReference type="AlphaFoldDB" id="A0A9D1RYJ3"/>
<evidence type="ECO:0000313" key="1">
    <source>
        <dbReference type="EMBL" id="HIW95017.1"/>
    </source>
</evidence>
<dbReference type="Pfam" id="PF14014">
    <property type="entry name" value="DUF4230"/>
    <property type="match status" value="1"/>
</dbReference>
<sequence>MAIIVAAVMGFLIVSKIWSDGEPKRTITSTGIGGSFEDIAELAVEQYSYSNVGRFSVDGYKAFRFTIPLTGKNFLIAYDGVVKSGLKDVQDIAVDIKDDDRTISIKAPKSVVLSNEIEPSSVVVYDQSFNPINQLGVDDLTEFLKVQEGEAEKKATEKGLLDRANKRVTELLESQTEAFIEGTDKEGYEIQVKLS</sequence>
<evidence type="ECO:0000313" key="2">
    <source>
        <dbReference type="Proteomes" id="UP000824189"/>
    </source>
</evidence>
<name>A0A9D1RYJ3_9CORY</name>
<dbReference type="Proteomes" id="UP000824189">
    <property type="component" value="Unassembled WGS sequence"/>
</dbReference>
<comment type="caution">
    <text evidence="1">The sequence shown here is derived from an EMBL/GenBank/DDBJ whole genome shotgun (WGS) entry which is preliminary data.</text>
</comment>
<accession>A0A9D1RYJ3</accession>
<reference evidence="1" key="2">
    <citation type="submission" date="2021-04" db="EMBL/GenBank/DDBJ databases">
        <authorList>
            <person name="Gilroy R."/>
        </authorList>
    </citation>
    <scope>NUCLEOTIDE SEQUENCE</scope>
    <source>
        <strain evidence="1">4376</strain>
    </source>
</reference>
<dbReference type="EMBL" id="DXFZ01000009">
    <property type="protein sequence ID" value="HIW95017.1"/>
    <property type="molecule type" value="Genomic_DNA"/>
</dbReference>
<organism evidence="1 2">
    <name type="scientific">Candidatus Corynebacterium gallistercoris</name>
    <dbReference type="NCBI Taxonomy" id="2838530"/>
    <lineage>
        <taxon>Bacteria</taxon>
        <taxon>Bacillati</taxon>
        <taxon>Actinomycetota</taxon>
        <taxon>Actinomycetes</taxon>
        <taxon>Mycobacteriales</taxon>
        <taxon>Corynebacteriaceae</taxon>
        <taxon>Corynebacterium</taxon>
    </lineage>
</organism>
<protein>
    <submittedName>
        <fullName evidence="1">DUF4230 domain-containing protein</fullName>
    </submittedName>
</protein>